<evidence type="ECO:0000313" key="1">
    <source>
        <dbReference type="EMBL" id="GAA5056348.1"/>
    </source>
</evidence>
<evidence type="ECO:0008006" key="3">
    <source>
        <dbReference type="Google" id="ProtNLM"/>
    </source>
</evidence>
<sequence>MSWQLGDRIRRLDTVPLASKLADSRSNRTLSVYDPDGNTYLVRLRTAVGREKYREVSKAEFDPILDALSQDGRWNFVAQTKEERGRQTTAGGP</sequence>
<evidence type="ECO:0000313" key="2">
    <source>
        <dbReference type="Proteomes" id="UP001501729"/>
    </source>
</evidence>
<dbReference type="GeneID" id="68614429"/>
<organism evidence="1 2">
    <name type="scientific">Haladaptatus pallidirubidus</name>
    <dbReference type="NCBI Taxonomy" id="1008152"/>
    <lineage>
        <taxon>Archaea</taxon>
        <taxon>Methanobacteriati</taxon>
        <taxon>Methanobacteriota</taxon>
        <taxon>Stenosarchaea group</taxon>
        <taxon>Halobacteria</taxon>
        <taxon>Halobacteriales</taxon>
        <taxon>Haladaptataceae</taxon>
        <taxon>Haladaptatus</taxon>
    </lineage>
</organism>
<comment type="caution">
    <text evidence="1">The sequence shown here is derived from an EMBL/GenBank/DDBJ whole genome shotgun (WGS) entry which is preliminary data.</text>
</comment>
<proteinExistence type="predicted"/>
<name>A0AAV3UKX9_9EURY</name>
<dbReference type="AlphaFoldDB" id="A0AAV3UKX9"/>
<dbReference type="RefSeq" id="WP_227774163.1">
    <property type="nucleotide sequence ID" value="NZ_CP085301.1"/>
</dbReference>
<dbReference type="EMBL" id="BAABKX010000015">
    <property type="protein sequence ID" value="GAA5056348.1"/>
    <property type="molecule type" value="Genomic_DNA"/>
</dbReference>
<keyword evidence="2" id="KW-1185">Reference proteome</keyword>
<accession>A0AAV3UKX9</accession>
<reference evidence="1 2" key="1">
    <citation type="journal article" date="2019" name="Int. J. Syst. Evol. Microbiol.">
        <title>The Global Catalogue of Microorganisms (GCM) 10K type strain sequencing project: providing services to taxonomists for standard genome sequencing and annotation.</title>
        <authorList>
            <consortium name="The Broad Institute Genomics Platform"/>
            <consortium name="The Broad Institute Genome Sequencing Center for Infectious Disease"/>
            <person name="Wu L."/>
            <person name="Ma J."/>
        </authorList>
    </citation>
    <scope>NUCLEOTIDE SEQUENCE [LARGE SCALE GENOMIC DNA]</scope>
    <source>
        <strain evidence="1 2">JCM 17504</strain>
    </source>
</reference>
<protein>
    <recommendedName>
        <fullName evidence="3">KTSC domain-containing protein</fullName>
    </recommendedName>
</protein>
<dbReference type="Proteomes" id="UP001501729">
    <property type="component" value="Unassembled WGS sequence"/>
</dbReference>
<gene>
    <name evidence="1" type="ORF">GCM10025751_37060</name>
</gene>